<feature type="non-terminal residue" evidence="1">
    <location>
        <position position="1"/>
    </location>
</feature>
<evidence type="ECO:0000313" key="1">
    <source>
        <dbReference type="EMBL" id="CAK0879306.1"/>
    </source>
</evidence>
<evidence type="ECO:0000313" key="2">
    <source>
        <dbReference type="Proteomes" id="UP001189429"/>
    </source>
</evidence>
<comment type="caution">
    <text evidence="1">The sequence shown here is derived from an EMBL/GenBank/DDBJ whole genome shotgun (WGS) entry which is preliminary data.</text>
</comment>
<keyword evidence="2" id="KW-1185">Reference proteome</keyword>
<accession>A0ABN9W337</accession>
<reference evidence="1" key="1">
    <citation type="submission" date="2023-10" db="EMBL/GenBank/DDBJ databases">
        <authorList>
            <person name="Chen Y."/>
            <person name="Shah S."/>
            <person name="Dougan E. K."/>
            <person name="Thang M."/>
            <person name="Chan C."/>
        </authorList>
    </citation>
    <scope>NUCLEOTIDE SEQUENCE [LARGE SCALE GENOMIC DNA]</scope>
</reference>
<dbReference type="Proteomes" id="UP001189429">
    <property type="component" value="Unassembled WGS sequence"/>
</dbReference>
<gene>
    <name evidence="1" type="ORF">PCOR1329_LOCUS62772</name>
</gene>
<sequence>RSSGRSGRRRPCLKERCLKERCHVLASTPGDPDLGGDAELGARLHLVAPVLEAGVAGRGVPAVAAARRSRASHSFGIRANSLKYATLKVSSYTLG</sequence>
<feature type="non-terminal residue" evidence="1">
    <location>
        <position position="95"/>
    </location>
</feature>
<organism evidence="1 2">
    <name type="scientific">Prorocentrum cordatum</name>
    <dbReference type="NCBI Taxonomy" id="2364126"/>
    <lineage>
        <taxon>Eukaryota</taxon>
        <taxon>Sar</taxon>
        <taxon>Alveolata</taxon>
        <taxon>Dinophyceae</taxon>
        <taxon>Prorocentrales</taxon>
        <taxon>Prorocentraceae</taxon>
        <taxon>Prorocentrum</taxon>
    </lineage>
</organism>
<protein>
    <submittedName>
        <fullName evidence="1">Uncharacterized protein</fullName>
    </submittedName>
</protein>
<name>A0ABN9W337_9DINO</name>
<proteinExistence type="predicted"/>
<dbReference type="EMBL" id="CAUYUJ010017941">
    <property type="protein sequence ID" value="CAK0879306.1"/>
    <property type="molecule type" value="Genomic_DNA"/>
</dbReference>